<evidence type="ECO:0000256" key="3">
    <source>
        <dbReference type="ARBA" id="ARBA00022827"/>
    </source>
</evidence>
<dbReference type="Pfam" id="PF07992">
    <property type="entry name" value="Pyr_redox_2"/>
    <property type="match status" value="1"/>
</dbReference>
<dbReference type="InterPro" id="IPR036188">
    <property type="entry name" value="FAD/NAD-bd_sf"/>
</dbReference>
<dbReference type="SUPFAM" id="SSF51905">
    <property type="entry name" value="FAD/NAD(P)-binding domain"/>
    <property type="match status" value="1"/>
</dbReference>
<dbReference type="Gene3D" id="3.50.50.100">
    <property type="match status" value="1"/>
</dbReference>
<dbReference type="PRINTS" id="PR00411">
    <property type="entry name" value="PNDRDTASEI"/>
</dbReference>
<accession>A0A9W9Y0H6</accession>
<dbReference type="PRINTS" id="PR00368">
    <property type="entry name" value="FADPNR"/>
</dbReference>
<reference evidence="6" key="2">
    <citation type="journal article" date="2023" name="IMA Fungus">
        <title>Comparative genomic study of the Penicillium genus elucidates a diverse pangenome and 15 lateral gene transfer events.</title>
        <authorList>
            <person name="Petersen C."/>
            <person name="Sorensen T."/>
            <person name="Nielsen M.R."/>
            <person name="Sondergaard T.E."/>
            <person name="Sorensen J.L."/>
            <person name="Fitzpatrick D.A."/>
            <person name="Frisvad J.C."/>
            <person name="Nielsen K.L."/>
        </authorList>
    </citation>
    <scope>NUCLEOTIDE SEQUENCE</scope>
    <source>
        <strain evidence="6">IBT 29495</strain>
    </source>
</reference>
<evidence type="ECO:0000256" key="1">
    <source>
        <dbReference type="ARBA" id="ARBA00006442"/>
    </source>
</evidence>
<dbReference type="Proteomes" id="UP001149954">
    <property type="component" value="Unassembled WGS sequence"/>
</dbReference>
<dbReference type="PANTHER" id="PTHR43735">
    <property type="entry name" value="APOPTOSIS-INDUCING FACTOR 1"/>
    <property type="match status" value="1"/>
</dbReference>
<evidence type="ECO:0000256" key="4">
    <source>
        <dbReference type="ARBA" id="ARBA00023002"/>
    </source>
</evidence>
<keyword evidence="7" id="KW-1185">Reference proteome</keyword>
<dbReference type="GO" id="GO:0004174">
    <property type="term" value="F:electron-transferring-flavoprotein dehydrogenase activity"/>
    <property type="evidence" value="ECO:0007669"/>
    <property type="project" value="TreeGrafter"/>
</dbReference>
<proteinExistence type="inferred from homology"/>
<dbReference type="EMBL" id="JAPWDS010000002">
    <property type="protein sequence ID" value="KAJ5512774.1"/>
    <property type="molecule type" value="Genomic_DNA"/>
</dbReference>
<protein>
    <recommendedName>
        <fullName evidence="5">FAD/NAD(P)-binding domain-containing protein</fullName>
    </recommendedName>
</protein>
<dbReference type="PANTHER" id="PTHR43735:SF3">
    <property type="entry name" value="FERROPTOSIS SUPPRESSOR PROTEIN 1"/>
    <property type="match status" value="1"/>
</dbReference>
<dbReference type="GO" id="GO:0050660">
    <property type="term" value="F:flavin adenine dinucleotide binding"/>
    <property type="evidence" value="ECO:0007669"/>
    <property type="project" value="TreeGrafter"/>
</dbReference>
<comment type="caution">
    <text evidence="6">The sequence shown here is derived from an EMBL/GenBank/DDBJ whole genome shotgun (WGS) entry which is preliminary data.</text>
</comment>
<dbReference type="GO" id="GO:0005737">
    <property type="term" value="C:cytoplasm"/>
    <property type="evidence" value="ECO:0007669"/>
    <property type="project" value="TreeGrafter"/>
</dbReference>
<name>A0A9W9Y0H6_9EURO</name>
<keyword evidence="2" id="KW-0285">Flavoprotein</keyword>
<dbReference type="AlphaFoldDB" id="A0A9W9Y0H6"/>
<evidence type="ECO:0000256" key="2">
    <source>
        <dbReference type="ARBA" id="ARBA00022630"/>
    </source>
</evidence>
<reference evidence="6" key="1">
    <citation type="submission" date="2022-12" db="EMBL/GenBank/DDBJ databases">
        <authorList>
            <person name="Petersen C."/>
        </authorList>
    </citation>
    <scope>NUCLEOTIDE SEQUENCE</scope>
    <source>
        <strain evidence="6">IBT 29495</strain>
    </source>
</reference>
<feature type="domain" description="FAD/NAD(P)-binding" evidence="5">
    <location>
        <begin position="9"/>
        <end position="316"/>
    </location>
</feature>
<gene>
    <name evidence="6" type="ORF">N7463_002326</name>
</gene>
<evidence type="ECO:0000259" key="5">
    <source>
        <dbReference type="Pfam" id="PF07992"/>
    </source>
</evidence>
<sequence length="415" mass="44304">MAQDSSKKNLVILGGSYGGISTAHYLLKHVVPQLPNKTSYQVVLVSTSSQAICRPACPRALISDDMFPQEKLFVSVPQQFEQYPDGAFRFIQGTATELNHTGRYVTVSLKDSDTEKIAYHALIIATGTSTVSPLLGLNDDYESLRATWNTFRAALPNAKHIVIAGGGPTGIETAGELGEYLNGRAGWFASKLENPKVPITLVTGSKILPVLRPAIARKAEGFLAQVGVTVVKGSRVVTVSPTGAGTKSALTSNATVTLEDGKTLEADLYIPATGAAPNTGFIHESLLTASGNVETNASTLRVDDAGVRVYAVGDVGSHARPAVHNILNTVPTLCANIKRDLLITEGKDEGDVGDDHMFKEDTRETQLVPIGKSKGVGAAMGFQLPSFLVWLIKGRDYWLWTTGGLWSGSQWAKEL</sequence>
<dbReference type="InterPro" id="IPR023753">
    <property type="entry name" value="FAD/NAD-binding_dom"/>
</dbReference>
<comment type="similarity">
    <text evidence="1">Belongs to the FAD-dependent oxidoreductase family.</text>
</comment>
<keyword evidence="4" id="KW-0560">Oxidoreductase</keyword>
<evidence type="ECO:0000313" key="7">
    <source>
        <dbReference type="Proteomes" id="UP001149954"/>
    </source>
</evidence>
<keyword evidence="3" id="KW-0274">FAD</keyword>
<dbReference type="OrthoDB" id="202203at2759"/>
<organism evidence="6 7">
    <name type="scientific">Penicillium fimorum</name>
    <dbReference type="NCBI Taxonomy" id="1882269"/>
    <lineage>
        <taxon>Eukaryota</taxon>
        <taxon>Fungi</taxon>
        <taxon>Dikarya</taxon>
        <taxon>Ascomycota</taxon>
        <taxon>Pezizomycotina</taxon>
        <taxon>Eurotiomycetes</taxon>
        <taxon>Eurotiomycetidae</taxon>
        <taxon>Eurotiales</taxon>
        <taxon>Aspergillaceae</taxon>
        <taxon>Penicillium</taxon>
    </lineage>
</organism>
<evidence type="ECO:0000313" key="6">
    <source>
        <dbReference type="EMBL" id="KAJ5512774.1"/>
    </source>
</evidence>